<dbReference type="EMBL" id="JAFIMU010000006">
    <property type="protein sequence ID" value="MBN8227984.1"/>
    <property type="molecule type" value="Genomic_DNA"/>
</dbReference>
<evidence type="ECO:0000313" key="1">
    <source>
        <dbReference type="EMBL" id="MBN8227984.1"/>
    </source>
</evidence>
<dbReference type="RefSeq" id="WP_207050829.1">
    <property type="nucleotide sequence ID" value="NZ_JAFIMU010000006.1"/>
</dbReference>
<proteinExistence type="predicted"/>
<dbReference type="PROSITE" id="PS51257">
    <property type="entry name" value="PROKAR_LIPOPROTEIN"/>
    <property type="match status" value="1"/>
</dbReference>
<gene>
    <name evidence="1" type="ORF">JYK02_10740</name>
</gene>
<organism evidence="1 2">
    <name type="scientific">Corallococcus macrosporus</name>
    <dbReference type="NCBI Taxonomy" id="35"/>
    <lineage>
        <taxon>Bacteria</taxon>
        <taxon>Pseudomonadati</taxon>
        <taxon>Myxococcota</taxon>
        <taxon>Myxococcia</taxon>
        <taxon>Myxococcales</taxon>
        <taxon>Cystobacterineae</taxon>
        <taxon>Myxococcaceae</taxon>
        <taxon>Corallococcus</taxon>
    </lineage>
</organism>
<comment type="caution">
    <text evidence="1">The sequence shown here is derived from an EMBL/GenBank/DDBJ whole genome shotgun (WGS) entry which is preliminary data.</text>
</comment>
<protein>
    <recommendedName>
        <fullName evidence="3">Intracellular proteinase inhibitor BsuPI domain-containing protein</fullName>
    </recommendedName>
</protein>
<keyword evidence="2" id="KW-1185">Reference proteome</keyword>
<name>A0ABS3D8J8_9BACT</name>
<evidence type="ECO:0008006" key="3">
    <source>
        <dbReference type="Google" id="ProtNLM"/>
    </source>
</evidence>
<reference evidence="1 2" key="1">
    <citation type="submission" date="2021-02" db="EMBL/GenBank/DDBJ databases">
        <title>De Novo genome assembly of isolated myxobacteria.</title>
        <authorList>
            <person name="Stevens D.C."/>
        </authorList>
    </citation>
    <scope>NUCLEOTIDE SEQUENCE [LARGE SCALE GENOMIC DNA]</scope>
    <source>
        <strain evidence="1 2">ATCC 29039</strain>
    </source>
</reference>
<accession>A0ABS3D8J8</accession>
<dbReference type="Proteomes" id="UP000664052">
    <property type="component" value="Unassembled WGS sequence"/>
</dbReference>
<evidence type="ECO:0000313" key="2">
    <source>
        <dbReference type="Proteomes" id="UP000664052"/>
    </source>
</evidence>
<sequence length="174" mass="19109">MRRRWTLAGIATLGVLVQGVSGCCPGPRQLGSGLQAFSQARVDNRILAVLRLDRTLIAFPPQEDKGTRVASGSLSVIETTLEVRFPSGPERPEGLRVAGLMIRNGEGWVVSRQSFDQEQVVQAQTLRSRLELKGREDQPLPPGEYTVEALLYSEPAGEPTVVQTRFRLASCAFY</sequence>